<comment type="caution">
    <text evidence="1">The sequence shown here is derived from an EMBL/GenBank/DDBJ whole genome shotgun (WGS) entry which is preliminary data.</text>
</comment>
<proteinExistence type="predicted"/>
<name>A0ACB7IL37_PLECO</name>
<keyword evidence="2" id="KW-1185">Reference proteome</keyword>
<dbReference type="Proteomes" id="UP000824881">
    <property type="component" value="Unassembled WGS sequence"/>
</dbReference>
<gene>
    <name evidence="1" type="ORF">CCMSSC00406_0005914</name>
</gene>
<evidence type="ECO:0000313" key="1">
    <source>
        <dbReference type="EMBL" id="KAG9218233.1"/>
    </source>
</evidence>
<reference evidence="1 2" key="1">
    <citation type="journal article" date="2021" name="Appl. Environ. Microbiol.">
        <title>Genetic linkage and physical mapping for an oyster mushroom Pleurotus cornucopiae and QTL analysis for the trait cap color.</title>
        <authorList>
            <person name="Zhang Y."/>
            <person name="Gao W."/>
            <person name="Sonnenberg A."/>
            <person name="Chen Q."/>
            <person name="Zhang J."/>
            <person name="Huang C."/>
        </authorList>
    </citation>
    <scope>NUCLEOTIDE SEQUENCE [LARGE SCALE GENOMIC DNA]</scope>
    <source>
        <strain evidence="1">CCMSSC00406</strain>
    </source>
</reference>
<protein>
    <submittedName>
        <fullName evidence="1">Uncharacterized protein</fullName>
    </submittedName>
</protein>
<organism evidence="1 2">
    <name type="scientific">Pleurotus cornucopiae</name>
    <name type="common">Cornucopia mushroom</name>
    <dbReference type="NCBI Taxonomy" id="5321"/>
    <lineage>
        <taxon>Eukaryota</taxon>
        <taxon>Fungi</taxon>
        <taxon>Dikarya</taxon>
        <taxon>Basidiomycota</taxon>
        <taxon>Agaricomycotina</taxon>
        <taxon>Agaricomycetes</taxon>
        <taxon>Agaricomycetidae</taxon>
        <taxon>Agaricales</taxon>
        <taxon>Pleurotineae</taxon>
        <taxon>Pleurotaceae</taxon>
        <taxon>Pleurotus</taxon>
    </lineage>
</organism>
<evidence type="ECO:0000313" key="2">
    <source>
        <dbReference type="Proteomes" id="UP000824881"/>
    </source>
</evidence>
<sequence>MVVLPTFDPEYDIVFVGGGTSAGVTAGRLAAAAPKLRILILEAGIWTKDMLKYIQPGRYITHLLQPTTAVTHHVARPSEHLGGRSAIVQSGWCVGGGSSVNFVLYNRPSASDFDDWASEYDNPGWSSKELVPLLQKVETYEVDPSAPTHGSSGPLKVSYGGFFSETGKQLLDIGPKYDKRRASGKDANAFDAGSVNIFTRWAKWCGSDGKRSDVPHYFVYNQLGKTGLSLVHGARVKRVLFDDKTATGVEFVFDNRVHPGAPQEIHTIRATKLVVVAAGAFGSPAILERSGIGAVEVVKAAGIAPLVDLPGVGANYHDHLFTVAPYVSDPEDDTFDAIYRGEEEEWAKELTRWATDGSGKMAANGVDASIKIRPFDDELEGLGPEFLVRWKEHYANKPDKPLFWMSALSGFPTDHSKLPPLKYICAAYHLAYPASCGSVHIVDNDVYTPQDFEAGFLNNSADIAALRWAYKKGRELIRRLPLFRGAFPPVAPEFAEDSPAAFKDTGAVEVSAPDIVYSAEDDKAIDEFHRKFVATTWHSLGTCAMKPRKDGGVVDSRLNVYGVNNLKVADISIPPSNVNSNTYSVALAIGEKAALIIAEDLGISGV</sequence>
<accession>A0ACB7IL37</accession>
<dbReference type="EMBL" id="WQMT02000010">
    <property type="protein sequence ID" value="KAG9218233.1"/>
    <property type="molecule type" value="Genomic_DNA"/>
</dbReference>